<dbReference type="Proteomes" id="UP000003163">
    <property type="component" value="Unassembled WGS sequence"/>
</dbReference>
<feature type="compositionally biased region" description="Acidic residues" evidence="1">
    <location>
        <begin position="149"/>
        <end position="165"/>
    </location>
</feature>
<organism evidence="3 4">
    <name type="scientific">Edhazardia aedis (strain USNM 41457)</name>
    <name type="common">Microsporidian parasite</name>
    <dbReference type="NCBI Taxonomy" id="1003232"/>
    <lineage>
        <taxon>Eukaryota</taxon>
        <taxon>Fungi</taxon>
        <taxon>Fungi incertae sedis</taxon>
        <taxon>Microsporidia</taxon>
        <taxon>Edhazardia</taxon>
    </lineage>
</organism>
<dbReference type="AlphaFoldDB" id="J8ZZU7"/>
<dbReference type="EMBL" id="AFBI03000009">
    <property type="protein sequence ID" value="EJW05163.1"/>
    <property type="molecule type" value="Genomic_DNA"/>
</dbReference>
<protein>
    <submittedName>
        <fullName evidence="3">Uncharacterized protein</fullName>
    </submittedName>
</protein>
<sequence>MFTNIIFITAYILHVFSKDDPAAADKKKNDYNVKLQAAARACEELLRVYLPKGEAELAKIKPEDTIVADIARQNSIFPTIITSWLMKPGSEKLIASMPPHLQTIMENLVYTMPSNPEASTNYVFLKPAVFPVINNIENKNKEEEKEKEGEDAEGEGEGEAESGEEGGDKPAGAAGEAAAPAPGPAAGALKLKQKSHEI</sequence>
<reference evidence="4" key="2">
    <citation type="submission" date="2015-07" db="EMBL/GenBank/DDBJ databases">
        <title>Contrasting host-pathogen interactions and genome evolution in two generalist and specialist microsporidian pathogens of mosquitoes.</title>
        <authorList>
            <consortium name="The Broad Institute Genomics Platform"/>
            <consortium name="The Broad Institute Genome Sequencing Center for Infectious Disease"/>
            <person name="Cuomo C.A."/>
            <person name="Sanscrainte N.D."/>
            <person name="Goldberg J.M."/>
            <person name="Heiman D."/>
            <person name="Young S."/>
            <person name="Zeng Q."/>
            <person name="Becnel J.J."/>
            <person name="Birren B.W."/>
        </authorList>
    </citation>
    <scope>NUCLEOTIDE SEQUENCE [LARGE SCALE GENOMIC DNA]</scope>
    <source>
        <strain evidence="4">USNM 41457</strain>
    </source>
</reference>
<comment type="caution">
    <text evidence="3">The sequence shown here is derived from an EMBL/GenBank/DDBJ whole genome shotgun (WGS) entry which is preliminary data.</text>
</comment>
<keyword evidence="2" id="KW-0732">Signal</keyword>
<evidence type="ECO:0000313" key="4">
    <source>
        <dbReference type="Proteomes" id="UP000003163"/>
    </source>
</evidence>
<proteinExistence type="predicted"/>
<feature type="signal peptide" evidence="2">
    <location>
        <begin position="1"/>
        <end position="17"/>
    </location>
</feature>
<reference evidence="3 4" key="1">
    <citation type="submission" date="2011-08" db="EMBL/GenBank/DDBJ databases">
        <authorList>
            <person name="Liu Z.J."/>
            <person name="Shi F.L."/>
            <person name="Lu J.Q."/>
            <person name="Li M."/>
            <person name="Wang Z.L."/>
        </authorList>
    </citation>
    <scope>NUCLEOTIDE SEQUENCE [LARGE SCALE GENOMIC DNA]</scope>
    <source>
        <strain evidence="3 4">USNM 41457</strain>
    </source>
</reference>
<name>J8ZZU7_EDHAE</name>
<feature type="compositionally biased region" description="Low complexity" evidence="1">
    <location>
        <begin position="170"/>
        <end position="188"/>
    </location>
</feature>
<evidence type="ECO:0000256" key="2">
    <source>
        <dbReference type="SAM" id="SignalP"/>
    </source>
</evidence>
<accession>J8ZZU7</accession>
<keyword evidence="4" id="KW-1185">Reference proteome</keyword>
<feature type="region of interest" description="Disordered" evidence="1">
    <location>
        <begin position="140"/>
        <end position="198"/>
    </location>
</feature>
<dbReference type="VEuPathDB" id="MicrosporidiaDB:EDEG_00744"/>
<gene>
    <name evidence="3" type="ORF">EDEG_00744</name>
</gene>
<feature type="chain" id="PRO_5003820616" evidence="2">
    <location>
        <begin position="18"/>
        <end position="198"/>
    </location>
</feature>
<evidence type="ECO:0000313" key="3">
    <source>
        <dbReference type="EMBL" id="EJW05163.1"/>
    </source>
</evidence>
<dbReference type="InParanoid" id="J8ZZU7"/>
<evidence type="ECO:0000256" key="1">
    <source>
        <dbReference type="SAM" id="MobiDB-lite"/>
    </source>
</evidence>
<dbReference type="HOGENOM" id="CLU_1378098_0_0_1"/>